<protein>
    <submittedName>
        <fullName evidence="6">Lipocln_cytosolic_FA-bd_dom domain-containing protein</fullName>
    </submittedName>
</protein>
<dbReference type="SUPFAM" id="SSF50814">
    <property type="entry name" value="Lipocalins"/>
    <property type="match status" value="1"/>
</dbReference>
<dbReference type="InterPro" id="IPR031259">
    <property type="entry name" value="ILBP"/>
</dbReference>
<dbReference type="PRINTS" id="PR00178">
    <property type="entry name" value="FATTYACIDBP"/>
</dbReference>
<evidence type="ECO:0000259" key="3">
    <source>
        <dbReference type="Pfam" id="PF00061"/>
    </source>
</evidence>
<dbReference type="Proteomes" id="UP000275846">
    <property type="component" value="Unassembled WGS sequence"/>
</dbReference>
<evidence type="ECO:0000313" key="6">
    <source>
        <dbReference type="WBParaSite" id="SSLN_0001464101-mRNA-1"/>
    </source>
</evidence>
<dbReference type="AlphaFoldDB" id="A0A183TCA5"/>
<evidence type="ECO:0000313" key="5">
    <source>
        <dbReference type="Proteomes" id="UP000275846"/>
    </source>
</evidence>
<dbReference type="PANTHER" id="PTHR11955">
    <property type="entry name" value="FATTY ACID BINDING PROTEIN"/>
    <property type="match status" value="1"/>
</dbReference>
<evidence type="ECO:0000313" key="4">
    <source>
        <dbReference type="EMBL" id="VDM00489.1"/>
    </source>
</evidence>
<keyword evidence="5" id="KW-1185">Reference proteome</keyword>
<comment type="similarity">
    <text evidence="1">Belongs to the calycin superfamily. Fatty-acid binding protein (FABP) family.</text>
</comment>
<dbReference type="GO" id="GO:0008289">
    <property type="term" value="F:lipid binding"/>
    <property type="evidence" value="ECO:0007669"/>
    <property type="project" value="UniProtKB-KW"/>
</dbReference>
<dbReference type="Pfam" id="PF00061">
    <property type="entry name" value="Lipocalin"/>
    <property type="match status" value="1"/>
</dbReference>
<dbReference type="EMBL" id="UYSU01038650">
    <property type="protein sequence ID" value="VDM00489.1"/>
    <property type="molecule type" value="Genomic_DNA"/>
</dbReference>
<dbReference type="Gene3D" id="2.40.128.20">
    <property type="match status" value="1"/>
</dbReference>
<dbReference type="InterPro" id="IPR000463">
    <property type="entry name" value="Fatty_acid-bd"/>
</dbReference>
<evidence type="ECO:0000256" key="1">
    <source>
        <dbReference type="ARBA" id="ARBA00008390"/>
    </source>
</evidence>
<accession>A0A183TCA5</accession>
<reference evidence="6" key="1">
    <citation type="submission" date="2016-06" db="UniProtKB">
        <authorList>
            <consortium name="WormBaseParasite"/>
        </authorList>
    </citation>
    <scope>IDENTIFICATION</scope>
</reference>
<sequence length="153" mass="17007">MEAFLGEWKLDRSDGFDAIMQRLGVNAFTRKAGNTMTPKLIISTWGEGYCAECVSEFKKTGLDFKLSEPYVEMMPGGRRVKSASALGGNVMNQVQFGEKTAPVDRFINDGMLKMVSVISPALSSSKEVRQSCCFIRYLYFDRDGTSSMPKNLS</sequence>
<keyword evidence="2" id="KW-0446">Lipid-binding</keyword>
<dbReference type="SMR" id="A0A183TCA5"/>
<feature type="domain" description="Lipocalin/cytosolic fatty-acid binding" evidence="3">
    <location>
        <begin position="6"/>
        <end position="93"/>
    </location>
</feature>
<dbReference type="WBParaSite" id="SSLN_0001464101-mRNA-1">
    <property type="protein sequence ID" value="SSLN_0001464101-mRNA-1"/>
    <property type="gene ID" value="SSLN_0001464101"/>
</dbReference>
<dbReference type="InterPro" id="IPR012674">
    <property type="entry name" value="Calycin"/>
</dbReference>
<dbReference type="STRING" id="70667.A0A183TCA5"/>
<name>A0A183TCA5_SCHSO</name>
<dbReference type="InterPro" id="IPR000566">
    <property type="entry name" value="Lipocln_cytosolic_FA-bd_dom"/>
</dbReference>
<reference evidence="4 5" key="2">
    <citation type="submission" date="2018-11" db="EMBL/GenBank/DDBJ databases">
        <authorList>
            <consortium name="Pathogen Informatics"/>
        </authorList>
    </citation>
    <scope>NUCLEOTIDE SEQUENCE [LARGE SCALE GENOMIC DNA]</scope>
    <source>
        <strain evidence="4 5">NST_G2</strain>
    </source>
</reference>
<proteinExistence type="inferred from homology"/>
<dbReference type="OrthoDB" id="354351at2759"/>
<evidence type="ECO:0000256" key="2">
    <source>
        <dbReference type="ARBA" id="ARBA00023121"/>
    </source>
</evidence>
<organism evidence="6">
    <name type="scientific">Schistocephalus solidus</name>
    <name type="common">Tapeworm</name>
    <dbReference type="NCBI Taxonomy" id="70667"/>
    <lineage>
        <taxon>Eukaryota</taxon>
        <taxon>Metazoa</taxon>
        <taxon>Spiralia</taxon>
        <taxon>Lophotrochozoa</taxon>
        <taxon>Platyhelminthes</taxon>
        <taxon>Cestoda</taxon>
        <taxon>Eucestoda</taxon>
        <taxon>Diphyllobothriidea</taxon>
        <taxon>Diphyllobothriidae</taxon>
        <taxon>Schistocephalus</taxon>
    </lineage>
</organism>
<gene>
    <name evidence="4" type="ORF">SSLN_LOCUS14103</name>
</gene>